<sequence>MFRTLLLIAATIATTGIAATGVVGTPTANAEIVTYLTEYACENSMAHEGYKVECEYIKNLEHLPWFGGWVRK</sequence>
<dbReference type="EMBL" id="CP078145">
    <property type="protein sequence ID" value="QXN90394.1"/>
    <property type="molecule type" value="Genomic_DNA"/>
</dbReference>
<evidence type="ECO:0000313" key="3">
    <source>
        <dbReference type="Proteomes" id="UP000694257"/>
    </source>
</evidence>
<dbReference type="Proteomes" id="UP000694257">
    <property type="component" value="Chromosome"/>
</dbReference>
<accession>A0ABX8RNC0</accession>
<evidence type="ECO:0000313" key="2">
    <source>
        <dbReference type="EMBL" id="QXN90394.1"/>
    </source>
</evidence>
<protein>
    <submittedName>
        <fullName evidence="2">Uncharacterized protein</fullName>
    </submittedName>
</protein>
<name>A0ABX8RNC0_NOCIO</name>
<evidence type="ECO:0000256" key="1">
    <source>
        <dbReference type="SAM" id="SignalP"/>
    </source>
</evidence>
<keyword evidence="3" id="KW-1185">Reference proteome</keyword>
<feature type="chain" id="PRO_5046130829" evidence="1">
    <location>
        <begin position="19"/>
        <end position="72"/>
    </location>
</feature>
<organism evidence="2 3">
    <name type="scientific">Nocardia iowensis</name>
    <dbReference type="NCBI Taxonomy" id="204891"/>
    <lineage>
        <taxon>Bacteria</taxon>
        <taxon>Bacillati</taxon>
        <taxon>Actinomycetota</taxon>
        <taxon>Actinomycetes</taxon>
        <taxon>Mycobacteriales</taxon>
        <taxon>Nocardiaceae</taxon>
        <taxon>Nocardia</taxon>
    </lineage>
</organism>
<dbReference type="RefSeq" id="WP_218471265.1">
    <property type="nucleotide sequence ID" value="NZ_BAABJN010000006.1"/>
</dbReference>
<keyword evidence="1" id="KW-0732">Signal</keyword>
<gene>
    <name evidence="2" type="ORF">KV110_34125</name>
</gene>
<reference evidence="2 3" key="1">
    <citation type="submission" date="2021-07" db="EMBL/GenBank/DDBJ databases">
        <title>Whole Genome Sequence of Nocardia Iowensis.</title>
        <authorList>
            <person name="Lamm A."/>
            <person name="Collins-Fairclough A.M."/>
            <person name="Bunk B."/>
            <person name="Sproer C."/>
        </authorList>
    </citation>
    <scope>NUCLEOTIDE SEQUENCE [LARGE SCALE GENOMIC DNA]</scope>
    <source>
        <strain evidence="2 3">NRRL 5646</strain>
    </source>
</reference>
<feature type="signal peptide" evidence="1">
    <location>
        <begin position="1"/>
        <end position="18"/>
    </location>
</feature>
<proteinExistence type="predicted"/>